<name>A0A6H2EN53_9ACTO</name>
<accession>A0A6H2EN53</accession>
<evidence type="ECO:0000256" key="1">
    <source>
        <dbReference type="SAM" id="Phobius"/>
    </source>
</evidence>
<feature type="transmembrane region" description="Helical" evidence="1">
    <location>
        <begin position="112"/>
        <end position="134"/>
    </location>
</feature>
<keyword evidence="3" id="KW-1185">Reference proteome</keyword>
<dbReference type="AlphaFoldDB" id="A0A6H2EN53"/>
<feature type="transmembrane region" description="Helical" evidence="1">
    <location>
        <begin position="146"/>
        <end position="170"/>
    </location>
</feature>
<keyword evidence="1" id="KW-1133">Transmembrane helix</keyword>
<proteinExistence type="predicted"/>
<keyword evidence="1" id="KW-0812">Transmembrane</keyword>
<dbReference type="KEGG" id="arca:HC352_08265"/>
<protein>
    <submittedName>
        <fullName evidence="2">Uncharacterized protein</fullName>
    </submittedName>
</protein>
<dbReference type="RefSeq" id="WP_168918416.1">
    <property type="nucleotide sequence ID" value="NZ_CP050804.1"/>
</dbReference>
<keyword evidence="1" id="KW-0472">Membrane</keyword>
<dbReference type="Proteomes" id="UP000502298">
    <property type="component" value="Chromosome"/>
</dbReference>
<evidence type="ECO:0000313" key="3">
    <source>
        <dbReference type="Proteomes" id="UP000502298"/>
    </source>
</evidence>
<feature type="transmembrane region" description="Helical" evidence="1">
    <location>
        <begin position="51"/>
        <end position="71"/>
    </location>
</feature>
<organism evidence="2 3">
    <name type="scientific">Arcanobacterium buesumense</name>
    <dbReference type="NCBI Taxonomy" id="2722751"/>
    <lineage>
        <taxon>Bacteria</taxon>
        <taxon>Bacillati</taxon>
        <taxon>Actinomycetota</taxon>
        <taxon>Actinomycetes</taxon>
        <taxon>Actinomycetales</taxon>
        <taxon>Actinomycetaceae</taxon>
        <taxon>Arcanobacterium</taxon>
    </lineage>
</organism>
<reference evidence="2 3" key="1">
    <citation type="submission" date="2020-03" db="EMBL/GenBank/DDBJ databases">
        <title>Complete genome of Arcanobacterium buesumensis sp. nov. strain 2701.</title>
        <authorList>
            <person name="Borowiak M."/>
            <person name="Alssahen M."/>
            <person name="Laemmler C."/>
            <person name="Malorny B."/>
            <person name="Hassan A."/>
            <person name="Prenger-Berninghoff E."/>
            <person name="Ploetz M."/>
            <person name="Abdulmawjood A."/>
        </authorList>
    </citation>
    <scope>NUCLEOTIDE SEQUENCE [LARGE SCALE GENOMIC DNA]</scope>
    <source>
        <strain evidence="2 3">2701</strain>
    </source>
</reference>
<sequence>MNIISEGGDENNKVPYAVGTPNATEDVYHHIKPGRKRANFFRYFRFNLPRLTKALLIAVIATTGGAAAYVAVSGHEPFPHGMIPLWIVTGLAMVFVLVALTTRLPIWDYGSLISFAACVTYIGGIVSGSAPFVWNGASIPLAASWNLMIFASLGYFVLNWAVNFGILVVWPKTQGFTD</sequence>
<feature type="transmembrane region" description="Helical" evidence="1">
    <location>
        <begin position="83"/>
        <end position="100"/>
    </location>
</feature>
<dbReference type="EMBL" id="CP050804">
    <property type="protein sequence ID" value="QJC22494.1"/>
    <property type="molecule type" value="Genomic_DNA"/>
</dbReference>
<evidence type="ECO:0000313" key="2">
    <source>
        <dbReference type="EMBL" id="QJC22494.1"/>
    </source>
</evidence>
<gene>
    <name evidence="2" type="ORF">HC352_08265</name>
</gene>